<evidence type="ECO:0000313" key="2">
    <source>
        <dbReference type="EMBL" id="TLD93372.1"/>
    </source>
</evidence>
<feature type="region of interest" description="Disordered" evidence="1">
    <location>
        <begin position="83"/>
        <end position="115"/>
    </location>
</feature>
<evidence type="ECO:0000256" key="1">
    <source>
        <dbReference type="SAM" id="MobiDB-lite"/>
    </source>
</evidence>
<dbReference type="EMBL" id="JRPE02000002">
    <property type="protein sequence ID" value="TLD93372.1"/>
    <property type="molecule type" value="Genomic_DNA"/>
</dbReference>
<dbReference type="RefSeq" id="WP_034586442.1">
    <property type="nucleotide sequence ID" value="NZ_JRPE02000002.1"/>
</dbReference>
<proteinExistence type="predicted"/>
<dbReference type="Proteomes" id="UP000029921">
    <property type="component" value="Unassembled WGS sequence"/>
</dbReference>
<comment type="caution">
    <text evidence="2">The sequence shown here is derived from an EMBL/GenBank/DDBJ whole genome shotgun (WGS) entry which is preliminary data.</text>
</comment>
<gene>
    <name evidence="2" type="ORF">LS74_001180</name>
</gene>
<accession>A0A4V6I1T2</accession>
<sequence length="133" mass="15396">MKCSITLHGILEDFARNLNPKTRSLVIREVLYWALSDSNRDRLFNVLRKFESQDKVEKIISLLPEPSDIPNYLPQKPIDEVKRQTPKAVQKPKVAQSQEKPQVETTHIKAESTYSEEGIASLEEIRNEFDMTK</sequence>
<dbReference type="AlphaFoldDB" id="A0A4V6I1T2"/>
<feature type="compositionally biased region" description="Polar residues" evidence="1">
    <location>
        <begin position="95"/>
        <end position="105"/>
    </location>
</feature>
<keyword evidence="3" id="KW-1185">Reference proteome</keyword>
<organism evidence="2 3">
    <name type="scientific">Helicobacter magdeburgensis</name>
    <dbReference type="NCBI Taxonomy" id="471858"/>
    <lineage>
        <taxon>Bacteria</taxon>
        <taxon>Pseudomonadati</taxon>
        <taxon>Campylobacterota</taxon>
        <taxon>Epsilonproteobacteria</taxon>
        <taxon>Campylobacterales</taxon>
        <taxon>Helicobacteraceae</taxon>
        <taxon>Helicobacter</taxon>
    </lineage>
</organism>
<name>A0A4V6I1T2_9HELI</name>
<protein>
    <submittedName>
        <fullName evidence="2">Uncharacterized protein</fullName>
    </submittedName>
</protein>
<reference evidence="2 3" key="1">
    <citation type="journal article" date="2014" name="Genome Announc.">
        <title>Draft genome sequences of eight enterohepatic helicobacter species isolated from both laboratory and wild rodents.</title>
        <authorList>
            <person name="Sheh A."/>
            <person name="Shen Z."/>
            <person name="Fox J.G."/>
        </authorList>
    </citation>
    <scope>NUCLEOTIDE SEQUENCE [LARGE SCALE GENOMIC DNA]</scope>
    <source>
        <strain evidence="2 3">MIT 96-1001</strain>
    </source>
</reference>
<evidence type="ECO:0000313" key="3">
    <source>
        <dbReference type="Proteomes" id="UP000029921"/>
    </source>
</evidence>